<dbReference type="InterPro" id="IPR019080">
    <property type="entry name" value="YqaJ_viral_recombinase"/>
</dbReference>
<comment type="caution">
    <text evidence="3">The sequence shown here is derived from an EMBL/GenBank/DDBJ whole genome shotgun (WGS) entry which is preliminary data.</text>
</comment>
<dbReference type="InterPro" id="IPR017482">
    <property type="entry name" value="Lambda-type_endonuclease"/>
</dbReference>
<proteinExistence type="predicted"/>
<protein>
    <submittedName>
        <fullName evidence="3">Recombinase</fullName>
    </submittedName>
</protein>
<name>A0A2N5PKD7_MEDGN</name>
<dbReference type="NCBIfam" id="TIGR03033">
    <property type="entry name" value="phage_rel_nuc"/>
    <property type="match status" value="1"/>
</dbReference>
<dbReference type="AlphaFoldDB" id="A0A2N5PKD7"/>
<evidence type="ECO:0000313" key="3">
    <source>
        <dbReference type="EMBL" id="PLT75608.1"/>
    </source>
</evidence>
<dbReference type="InterPro" id="IPR011604">
    <property type="entry name" value="PDDEXK-like_dom_sf"/>
</dbReference>
<dbReference type="EMBL" id="NIHT01000010">
    <property type="protein sequence ID" value="PLT75608.1"/>
    <property type="molecule type" value="Genomic_DNA"/>
</dbReference>
<organism evidence="3 4">
    <name type="scientific">Mediterraneibacter gnavus</name>
    <name type="common">Ruminococcus gnavus</name>
    <dbReference type="NCBI Taxonomy" id="33038"/>
    <lineage>
        <taxon>Bacteria</taxon>
        <taxon>Bacillati</taxon>
        <taxon>Bacillota</taxon>
        <taxon>Clostridia</taxon>
        <taxon>Lachnospirales</taxon>
        <taxon>Lachnospiraceae</taxon>
        <taxon>Mediterraneibacter</taxon>
    </lineage>
</organism>
<dbReference type="Proteomes" id="UP000235093">
    <property type="component" value="Unassembled WGS sequence"/>
</dbReference>
<dbReference type="SUPFAM" id="SSF52980">
    <property type="entry name" value="Restriction endonuclease-like"/>
    <property type="match status" value="1"/>
</dbReference>
<evidence type="ECO:0000259" key="2">
    <source>
        <dbReference type="Pfam" id="PF09588"/>
    </source>
</evidence>
<dbReference type="Pfam" id="PF09588">
    <property type="entry name" value="YqaJ"/>
    <property type="match status" value="1"/>
</dbReference>
<gene>
    <name evidence="3" type="ORF">CDL23_07920</name>
</gene>
<sequence>MITKTILSNHEEWLKNRKNGIGGSEIAAVIGKNPYMTNVELWELKTGRKEAKDISNLPYIKYGTQAEPLLRELFRLDFPEYQVRYEENNSFRNDKYPWAQASVDGWLFDGDGRLGIWECKTTNILNGNMRKRWDHQIPDHYYCQCLLYMAVLEADFCELKAQLKSEYAGEVFVQTKHYHFERKDVKEDMEYLMKEGKRFWGYVERDECPPLILPDVIRR</sequence>
<dbReference type="InterPro" id="IPR051703">
    <property type="entry name" value="NF-kappa-B_Signaling_Reg"/>
</dbReference>
<dbReference type="Gene3D" id="3.90.320.10">
    <property type="match status" value="1"/>
</dbReference>
<evidence type="ECO:0000313" key="4">
    <source>
        <dbReference type="Proteomes" id="UP000235093"/>
    </source>
</evidence>
<dbReference type="GO" id="GO:0016787">
    <property type="term" value="F:hydrolase activity"/>
    <property type="evidence" value="ECO:0007669"/>
    <property type="project" value="UniProtKB-KW"/>
</dbReference>
<accession>A0A2N5PKD7</accession>
<evidence type="ECO:0000256" key="1">
    <source>
        <dbReference type="ARBA" id="ARBA00022801"/>
    </source>
</evidence>
<keyword evidence="1" id="KW-0378">Hydrolase</keyword>
<dbReference type="RefSeq" id="WP_101883940.1">
    <property type="nucleotide sequence ID" value="NZ_JAPRBB010000027.1"/>
</dbReference>
<dbReference type="InterPro" id="IPR011335">
    <property type="entry name" value="Restrct_endonuc-II-like"/>
</dbReference>
<dbReference type="PANTHER" id="PTHR46609">
    <property type="entry name" value="EXONUCLEASE, PHAGE-TYPE/RECB, C-TERMINAL DOMAIN-CONTAINING PROTEIN"/>
    <property type="match status" value="1"/>
</dbReference>
<reference evidence="3 4" key="1">
    <citation type="journal article" date="2017" name="Genome Med.">
        <title>A novel Ruminococcus gnavus clade enriched in inflammatory bowel disease patients.</title>
        <authorList>
            <person name="Hall A.B."/>
            <person name="Yassour M."/>
            <person name="Sauk J."/>
            <person name="Garner A."/>
            <person name="Jiang X."/>
            <person name="Arthur T."/>
            <person name="Lagoudas G.K."/>
            <person name="Vatanen T."/>
            <person name="Fornelos N."/>
            <person name="Wilson R."/>
            <person name="Bertha M."/>
            <person name="Cohen M."/>
            <person name="Garber J."/>
            <person name="Khalili H."/>
            <person name="Gevers D."/>
            <person name="Ananthakrishnan A.N."/>
            <person name="Kugathasan S."/>
            <person name="Lander E.S."/>
            <person name="Blainey P."/>
            <person name="Vlamakis H."/>
            <person name="Xavier R.J."/>
            <person name="Huttenhower C."/>
        </authorList>
    </citation>
    <scope>NUCLEOTIDE SEQUENCE [LARGE SCALE GENOMIC DNA]</scope>
    <source>
        <strain evidence="3 4">RJX1125</strain>
    </source>
</reference>
<dbReference type="PANTHER" id="PTHR46609:SF6">
    <property type="entry name" value="EXONUCLEASE, PHAGE-TYPE_RECB, C-TERMINAL DOMAIN-CONTAINING PROTEIN-RELATED"/>
    <property type="match status" value="1"/>
</dbReference>
<feature type="domain" description="YqaJ viral recombinase" evidence="2">
    <location>
        <begin position="12"/>
        <end position="151"/>
    </location>
</feature>